<sequence>MPSAGSISPHPPAAPASTMSGTGGVASRPPLMKRQSSQSSNQSRHAVISPGSVEHQQPLRHPVKKHTKIILPRNHSSGRNLAKLNRQTQAQAQAHAEEYRRHGRQRSHEGDTEIRLPGSLDESVRPTTLRRNMTASQLPRNTSHAKLKKNFSHGQLTRLGSGKNLAGLNAAANRAPPSPGLRGKQKRPKSAEMSAVEKDAHERETRLHQRKGLGKKVGFAVGSAGDASDEEDAPEMEGSMQEDEWTEESASASPYSTRQNTANNSRRTSMVIDRAAEKLPLGTAAISQDVQAMEQERQARLIREQQRTVPDVEERRAPRPHGTGEIVQNALAKGKQPLGQTTQEPPSERPHEEQQFPQQPVHPKAPQRSPLHAAKEHANPATRRLLDKSQQLPAPALVSNVSAMDDTHSNRGSPAASMRSSRSNLGEGAGDQHEDELVSRFVPSASHPSMGSGTNTAVGTPKHTAPHTPEDESTLAGQRRDRNPGFNIGPVSPGSTVSGTSSGAATPAIGRSRTELRMLQEKAMADIESQADQKPHLPAHVYDRRNESLKSYLNMAPLGEGRIPHTGLTMGPDVFQGRFRALNTELRVVQKFRDPIGEAVARLKGCRGSALNKRSSPQKSQQGPVPSGLPSSKSAISLPVHRAQKASDLAKSASPPNAAGPLKRGTSTSQVQSQGAERQKQRREVSFRAQPETREFERSVEELPPDVIARQLWESV</sequence>
<feature type="region of interest" description="Disordered" evidence="1">
    <location>
        <begin position="290"/>
        <end position="511"/>
    </location>
</feature>
<evidence type="ECO:0000313" key="3">
    <source>
        <dbReference type="Proteomes" id="UP000799537"/>
    </source>
</evidence>
<feature type="compositionally biased region" description="Low complexity" evidence="1">
    <location>
        <begin position="159"/>
        <end position="175"/>
    </location>
</feature>
<feature type="compositionally biased region" description="Basic and acidic residues" evidence="1">
    <location>
        <begin position="294"/>
        <end position="317"/>
    </location>
</feature>
<feature type="compositionally biased region" description="Polar residues" evidence="1">
    <location>
        <begin position="125"/>
        <end position="142"/>
    </location>
</feature>
<dbReference type="OrthoDB" id="5430106at2759"/>
<feature type="compositionally biased region" description="Acidic residues" evidence="1">
    <location>
        <begin position="227"/>
        <end position="247"/>
    </location>
</feature>
<feature type="compositionally biased region" description="Basic and acidic residues" evidence="1">
    <location>
        <begin position="195"/>
        <end position="207"/>
    </location>
</feature>
<keyword evidence="3" id="KW-1185">Reference proteome</keyword>
<gene>
    <name evidence="2" type="ORF">M409DRAFT_52326</name>
</gene>
<organism evidence="2 3">
    <name type="scientific">Zasmidium cellare ATCC 36951</name>
    <dbReference type="NCBI Taxonomy" id="1080233"/>
    <lineage>
        <taxon>Eukaryota</taxon>
        <taxon>Fungi</taxon>
        <taxon>Dikarya</taxon>
        <taxon>Ascomycota</taxon>
        <taxon>Pezizomycotina</taxon>
        <taxon>Dothideomycetes</taxon>
        <taxon>Dothideomycetidae</taxon>
        <taxon>Mycosphaerellales</taxon>
        <taxon>Mycosphaerellaceae</taxon>
        <taxon>Zasmidium</taxon>
    </lineage>
</organism>
<feature type="compositionally biased region" description="Basic and acidic residues" evidence="1">
    <location>
        <begin position="95"/>
        <end position="114"/>
    </location>
</feature>
<dbReference type="RefSeq" id="XP_033670722.1">
    <property type="nucleotide sequence ID" value="XM_033812053.1"/>
</dbReference>
<feature type="compositionally biased region" description="Polar residues" evidence="1">
    <location>
        <begin position="612"/>
        <end position="635"/>
    </location>
</feature>
<dbReference type="GeneID" id="54565325"/>
<feature type="compositionally biased region" description="Basic and acidic residues" evidence="1">
    <location>
        <begin position="677"/>
        <end position="701"/>
    </location>
</feature>
<dbReference type="Proteomes" id="UP000799537">
    <property type="component" value="Unassembled WGS sequence"/>
</dbReference>
<feature type="compositionally biased region" description="Low complexity" evidence="1">
    <location>
        <begin position="488"/>
        <end position="510"/>
    </location>
</feature>
<dbReference type="AlphaFoldDB" id="A0A6A6CT02"/>
<feature type="region of interest" description="Disordered" evidence="1">
    <location>
        <begin position="1"/>
        <end position="270"/>
    </location>
</feature>
<feature type="region of interest" description="Disordered" evidence="1">
    <location>
        <begin position="608"/>
        <end position="704"/>
    </location>
</feature>
<feature type="compositionally biased region" description="Polar residues" evidence="1">
    <location>
        <begin position="665"/>
        <end position="676"/>
    </location>
</feature>
<accession>A0A6A6CT02</accession>
<protein>
    <submittedName>
        <fullName evidence="2">Uncharacterized protein</fullName>
    </submittedName>
</protein>
<reference evidence="2" key="1">
    <citation type="journal article" date="2020" name="Stud. Mycol.">
        <title>101 Dothideomycetes genomes: a test case for predicting lifestyles and emergence of pathogens.</title>
        <authorList>
            <person name="Haridas S."/>
            <person name="Albert R."/>
            <person name="Binder M."/>
            <person name="Bloem J."/>
            <person name="Labutti K."/>
            <person name="Salamov A."/>
            <person name="Andreopoulos B."/>
            <person name="Baker S."/>
            <person name="Barry K."/>
            <person name="Bills G."/>
            <person name="Bluhm B."/>
            <person name="Cannon C."/>
            <person name="Castanera R."/>
            <person name="Culley D."/>
            <person name="Daum C."/>
            <person name="Ezra D."/>
            <person name="Gonzalez J."/>
            <person name="Henrissat B."/>
            <person name="Kuo A."/>
            <person name="Liang C."/>
            <person name="Lipzen A."/>
            <person name="Lutzoni F."/>
            <person name="Magnuson J."/>
            <person name="Mondo S."/>
            <person name="Nolan M."/>
            <person name="Ohm R."/>
            <person name="Pangilinan J."/>
            <person name="Park H.-J."/>
            <person name="Ramirez L."/>
            <person name="Alfaro M."/>
            <person name="Sun H."/>
            <person name="Tritt A."/>
            <person name="Yoshinaga Y."/>
            <person name="Zwiers L.-H."/>
            <person name="Turgeon B."/>
            <person name="Goodwin S."/>
            <person name="Spatafora J."/>
            <person name="Crous P."/>
            <person name="Grigoriev I."/>
        </authorList>
    </citation>
    <scope>NUCLEOTIDE SEQUENCE</scope>
    <source>
        <strain evidence="2">ATCC 36951</strain>
    </source>
</reference>
<evidence type="ECO:0000256" key="1">
    <source>
        <dbReference type="SAM" id="MobiDB-lite"/>
    </source>
</evidence>
<feature type="compositionally biased region" description="Polar residues" evidence="1">
    <location>
        <begin position="248"/>
        <end position="268"/>
    </location>
</feature>
<feature type="compositionally biased region" description="Polar residues" evidence="1">
    <location>
        <begin position="446"/>
        <end position="458"/>
    </location>
</feature>
<proteinExistence type="predicted"/>
<dbReference type="EMBL" id="ML993587">
    <property type="protein sequence ID" value="KAF2169833.1"/>
    <property type="molecule type" value="Genomic_DNA"/>
</dbReference>
<name>A0A6A6CT02_ZASCE</name>
<evidence type="ECO:0000313" key="2">
    <source>
        <dbReference type="EMBL" id="KAF2169833.1"/>
    </source>
</evidence>